<dbReference type="EMBL" id="CP016537">
    <property type="protein sequence ID" value="ANU13042.1"/>
    <property type="molecule type" value="Genomic_DNA"/>
</dbReference>
<dbReference type="PANTHER" id="PTHR23517:SF3">
    <property type="entry name" value="INTEGRAL MEMBRANE TRANSPORT PROTEIN"/>
    <property type="match status" value="1"/>
</dbReference>
<feature type="domain" description="Major facilitator superfamily (MFS) profile" evidence="8">
    <location>
        <begin position="14"/>
        <end position="403"/>
    </location>
</feature>
<evidence type="ECO:0000256" key="5">
    <source>
        <dbReference type="ARBA" id="ARBA00022989"/>
    </source>
</evidence>
<dbReference type="OrthoDB" id="9810492at2"/>
<dbReference type="InterPro" id="IPR036259">
    <property type="entry name" value="MFS_trans_sf"/>
</dbReference>
<dbReference type="InterPro" id="IPR011701">
    <property type="entry name" value="MFS"/>
</dbReference>
<keyword evidence="2" id="KW-0813">Transport</keyword>
<keyword evidence="4 7" id="KW-0812">Transmembrane</keyword>
<feature type="transmembrane region" description="Helical" evidence="7">
    <location>
        <begin position="12"/>
        <end position="31"/>
    </location>
</feature>
<feature type="transmembrane region" description="Helical" evidence="7">
    <location>
        <begin position="242"/>
        <end position="270"/>
    </location>
</feature>
<protein>
    <submittedName>
        <fullName evidence="9">MFS transporter</fullName>
    </submittedName>
</protein>
<feature type="transmembrane region" description="Helical" evidence="7">
    <location>
        <begin position="51"/>
        <end position="70"/>
    </location>
</feature>
<gene>
    <name evidence="9" type="ORF">BBI08_03930</name>
</gene>
<dbReference type="AlphaFoldDB" id="A0A1C7DNR7"/>
<evidence type="ECO:0000256" key="1">
    <source>
        <dbReference type="ARBA" id="ARBA00004651"/>
    </source>
</evidence>
<dbReference type="SUPFAM" id="SSF103473">
    <property type="entry name" value="MFS general substrate transporter"/>
    <property type="match status" value="1"/>
</dbReference>
<evidence type="ECO:0000256" key="4">
    <source>
        <dbReference type="ARBA" id="ARBA00022692"/>
    </source>
</evidence>
<feature type="transmembrane region" description="Helical" evidence="7">
    <location>
        <begin position="173"/>
        <end position="190"/>
    </location>
</feature>
<evidence type="ECO:0000256" key="6">
    <source>
        <dbReference type="ARBA" id="ARBA00023136"/>
    </source>
</evidence>
<dbReference type="Proteomes" id="UP000092687">
    <property type="component" value="Chromosome"/>
</dbReference>
<evidence type="ECO:0000256" key="3">
    <source>
        <dbReference type="ARBA" id="ARBA00022475"/>
    </source>
</evidence>
<feature type="transmembrane region" description="Helical" evidence="7">
    <location>
        <begin position="291"/>
        <end position="309"/>
    </location>
</feature>
<evidence type="ECO:0000256" key="2">
    <source>
        <dbReference type="ARBA" id="ARBA00022448"/>
    </source>
</evidence>
<feature type="transmembrane region" description="Helical" evidence="7">
    <location>
        <begin position="377"/>
        <end position="399"/>
    </location>
</feature>
<feature type="transmembrane region" description="Helical" evidence="7">
    <location>
        <begin position="315"/>
        <end position="333"/>
    </location>
</feature>
<feature type="transmembrane region" description="Helical" evidence="7">
    <location>
        <begin position="146"/>
        <end position="166"/>
    </location>
</feature>
<keyword evidence="5 7" id="KW-1133">Transmembrane helix</keyword>
<keyword evidence="3" id="KW-1003">Cell membrane</keyword>
<evidence type="ECO:0000256" key="7">
    <source>
        <dbReference type="SAM" id="Phobius"/>
    </source>
</evidence>
<dbReference type="PROSITE" id="PS00216">
    <property type="entry name" value="SUGAR_TRANSPORT_1"/>
    <property type="match status" value="2"/>
</dbReference>
<dbReference type="CDD" id="cd17325">
    <property type="entry name" value="MFS_MdtG_SLC18_like"/>
    <property type="match status" value="1"/>
</dbReference>
<dbReference type="KEGG" id="phc:BBI08_03930"/>
<comment type="subcellular location">
    <subcellularLocation>
        <location evidence="1">Cell membrane</location>
        <topology evidence="1">Multi-pass membrane protein</topology>
    </subcellularLocation>
</comment>
<organism evidence="9 10">
    <name type="scientific">Planococcus halocryophilus</name>
    <dbReference type="NCBI Taxonomy" id="1215089"/>
    <lineage>
        <taxon>Bacteria</taxon>
        <taxon>Bacillati</taxon>
        <taxon>Bacillota</taxon>
        <taxon>Bacilli</taxon>
        <taxon>Bacillales</taxon>
        <taxon>Caryophanaceae</taxon>
        <taxon>Planococcus</taxon>
    </lineage>
</organism>
<dbReference type="PANTHER" id="PTHR23517">
    <property type="entry name" value="RESISTANCE PROTEIN MDTM, PUTATIVE-RELATED-RELATED"/>
    <property type="match status" value="1"/>
</dbReference>
<dbReference type="InterPro" id="IPR050171">
    <property type="entry name" value="MFS_Transporters"/>
</dbReference>
<accession>A0A1C7DNR7</accession>
<proteinExistence type="predicted"/>
<sequence length="411" mass="44577">MKNVQIGIKENLLNFILLVVTNFFVGSMVGLERTILPIIGEEDFGLVSTSAALSFIISFGFSKAIVNYFAGAIADRFGRKKVLLVGWSVGLLVPLLVIFASSWWMIVVANIFLGINQGLTWSMTVNMKIDLAKPTQRGFAVGFNEFAGYTGVAVMAAVSGFVASSYSNRPEPFYIGIVIVVIGFALSLIVKDTQAHIKLQASKSTKNTTLSAADIFKNTTYKNKNLSILTFSGLSTNLKDGMAWGLFPIFFASVGLSLSQIGLLVAIYPASWGFFQLFTGFLSDKIGRKKLIVGGMWLQAISLWMILLVNEYSTWIVAAILLGVGTAMVYPTLQASISDIADPSWRASSMGVYRFWRDSGYAFGALFAGILTDLLNVGWAIGLVAILPLSAGIIAAIRLRETLPSLFKENS</sequence>
<dbReference type="GO" id="GO:0005886">
    <property type="term" value="C:plasma membrane"/>
    <property type="evidence" value="ECO:0007669"/>
    <property type="project" value="UniProtKB-SubCell"/>
</dbReference>
<dbReference type="RefSeq" id="WP_065527958.1">
    <property type="nucleotide sequence ID" value="NZ_CP016537.2"/>
</dbReference>
<keyword evidence="6 7" id="KW-0472">Membrane</keyword>
<dbReference type="STRING" id="1215089.BBI08_03930"/>
<keyword evidence="10" id="KW-1185">Reference proteome</keyword>
<evidence type="ECO:0000313" key="10">
    <source>
        <dbReference type="Proteomes" id="UP000092687"/>
    </source>
</evidence>
<dbReference type="GO" id="GO:0022857">
    <property type="term" value="F:transmembrane transporter activity"/>
    <property type="evidence" value="ECO:0007669"/>
    <property type="project" value="InterPro"/>
</dbReference>
<dbReference type="InterPro" id="IPR005829">
    <property type="entry name" value="Sugar_transporter_CS"/>
</dbReference>
<reference evidence="9" key="1">
    <citation type="submission" date="2016-10" db="EMBL/GenBank/DDBJ databases">
        <authorList>
            <person name="de Groot N.N."/>
        </authorList>
    </citation>
    <scope>NUCLEOTIDE SEQUENCE</scope>
    <source>
        <strain evidence="9">DSM 24743</strain>
    </source>
</reference>
<dbReference type="Pfam" id="PF07690">
    <property type="entry name" value="MFS_1"/>
    <property type="match status" value="2"/>
</dbReference>
<evidence type="ECO:0000259" key="8">
    <source>
        <dbReference type="PROSITE" id="PS50850"/>
    </source>
</evidence>
<evidence type="ECO:0000313" key="9">
    <source>
        <dbReference type="EMBL" id="ANU13042.1"/>
    </source>
</evidence>
<name>A0A1C7DNR7_9BACL</name>
<dbReference type="Gene3D" id="1.20.1250.20">
    <property type="entry name" value="MFS general substrate transporter like domains"/>
    <property type="match status" value="2"/>
</dbReference>
<feature type="transmembrane region" description="Helical" evidence="7">
    <location>
        <begin position="82"/>
        <end position="115"/>
    </location>
</feature>
<dbReference type="InterPro" id="IPR020846">
    <property type="entry name" value="MFS_dom"/>
</dbReference>
<dbReference type="PROSITE" id="PS50850">
    <property type="entry name" value="MFS"/>
    <property type="match status" value="1"/>
</dbReference>